<protein>
    <submittedName>
        <fullName evidence="5">Calpain-9-like isoform X1</fullName>
    </submittedName>
</protein>
<dbReference type="SMART" id="SM00720">
    <property type="entry name" value="calpain_III"/>
    <property type="match status" value="1"/>
</dbReference>
<dbReference type="PANTHER" id="PTHR10183">
    <property type="entry name" value="CALPAIN"/>
    <property type="match status" value="1"/>
</dbReference>
<dbReference type="CDD" id="cd00044">
    <property type="entry name" value="CysPc"/>
    <property type="match status" value="1"/>
</dbReference>
<dbReference type="Gene3D" id="1.10.238.10">
    <property type="entry name" value="EF-hand"/>
    <property type="match status" value="1"/>
</dbReference>
<organism evidence="4 5">
    <name type="scientific">Bombyx mandarina</name>
    <name type="common">Wild silk moth</name>
    <name type="synonym">Wild silkworm</name>
    <dbReference type="NCBI Taxonomy" id="7092"/>
    <lineage>
        <taxon>Eukaryota</taxon>
        <taxon>Metazoa</taxon>
        <taxon>Ecdysozoa</taxon>
        <taxon>Arthropoda</taxon>
        <taxon>Hexapoda</taxon>
        <taxon>Insecta</taxon>
        <taxon>Pterygota</taxon>
        <taxon>Neoptera</taxon>
        <taxon>Endopterygota</taxon>
        <taxon>Lepidoptera</taxon>
        <taxon>Glossata</taxon>
        <taxon>Ditrysia</taxon>
        <taxon>Bombycoidea</taxon>
        <taxon>Bombycidae</taxon>
        <taxon>Bombycinae</taxon>
        <taxon>Bombyx</taxon>
    </lineage>
</organism>
<accession>A0A6J2KM84</accession>
<dbReference type="Pfam" id="PF00648">
    <property type="entry name" value="Peptidase_C2"/>
    <property type="match status" value="1"/>
</dbReference>
<evidence type="ECO:0000313" key="4">
    <source>
        <dbReference type="Proteomes" id="UP000504629"/>
    </source>
</evidence>
<sequence>MGMRKFMRTRGAQPHALTHLHHNGQTALPKTNGHANGISNNIVPVNGRREEPHSTLSSRYWSGSEGSGRVLGEGLWEDPEFPATSTSLGDKKFSSNVVWMRPHELCTRPAFRGEGFNDGVTEDENDDDFAARWSIEVGAVGDSSLCCAVAALALTPRLLDRVIPPQTFKVHYNGSFKFNFWVFGAWREVAVDDRLPTRAGRLITSHNALPDDFTLPLLEKAYAKLYGSYVALRVGSVSRALQDLSGGIVQSFSLVQQPKGLTAQVLNSAVPRSTLLVATVAQEKESGWRRLRNGLISGQAYCVTGLARVRSVNTADGEGALVRVRAVSGLGEWAGPWARGSAEWRALAEADRDLLARRADRPGDFWMSFPDFARAFTTLVLVHVGPDDWLIEPALHGKRPWRAVLARRRWRRGYNAGGPPSCIETTSTNPQFHVQIPRTETGGARKCHVVVSVTQQYGTNKAGKLRAIGFAVYEIPAGGGPRRGALRALAGLRALDVTHESRAREVATFFTLPAGQYLVVPHTRRPHTEAAFLLRIFTDEQTDVWEVNDDNLIIPNIGAEFLDDDQSTSPELQMAITNLFGKKDIEEVDARALRGAVRRASGGWRAARAACGALVAARDAGARGGARARDGPPLVARLLAWRAAYTGLAPSCSAASSYRLRALLWAAGVAASNKVLECLVMRFAKKNTISLDAYLIALAKLHLAHERFRCLEAKLKSNPISLEEMILMTIYS</sequence>
<dbReference type="RefSeq" id="XP_028042072.1">
    <property type="nucleotide sequence ID" value="XM_028186271.1"/>
</dbReference>
<keyword evidence="4" id="KW-1185">Reference proteome</keyword>
<evidence type="ECO:0000259" key="3">
    <source>
        <dbReference type="PROSITE" id="PS50203"/>
    </source>
</evidence>
<dbReference type="Pfam" id="PF01067">
    <property type="entry name" value="Calpain_III"/>
    <property type="match status" value="1"/>
</dbReference>
<dbReference type="KEGG" id="bman:114251866"/>
<dbReference type="InterPro" id="IPR038765">
    <property type="entry name" value="Papain-like_cys_pep_sf"/>
</dbReference>
<dbReference type="PANTHER" id="PTHR10183:SF424">
    <property type="entry name" value="CALPAIN-B-LIKE PROTEIN"/>
    <property type="match status" value="1"/>
</dbReference>
<dbReference type="Gene3D" id="3.90.70.10">
    <property type="entry name" value="Cysteine proteinases"/>
    <property type="match status" value="1"/>
</dbReference>
<dbReference type="InterPro" id="IPR001300">
    <property type="entry name" value="Peptidase_C2_calpain_cat"/>
</dbReference>
<comment type="caution">
    <text evidence="2">Lacks conserved residue(s) required for the propagation of feature annotation.</text>
</comment>
<dbReference type="InterPro" id="IPR022684">
    <property type="entry name" value="Calpain_cysteine_protease"/>
</dbReference>
<dbReference type="OrthoDB" id="424753at2759"/>
<proteinExistence type="inferred from homology"/>
<dbReference type="GO" id="GO:0006508">
    <property type="term" value="P:proteolysis"/>
    <property type="evidence" value="ECO:0007669"/>
    <property type="project" value="InterPro"/>
</dbReference>
<name>A0A6J2KM84_BOMMA</name>
<dbReference type="InterPro" id="IPR022682">
    <property type="entry name" value="Calpain_domain_III"/>
</dbReference>
<dbReference type="AlphaFoldDB" id="A0A6J2KM84"/>
<gene>
    <name evidence="5" type="primary">LOC114251866</name>
</gene>
<evidence type="ECO:0000313" key="5">
    <source>
        <dbReference type="RefSeq" id="XP_028042072.1"/>
    </source>
</evidence>
<dbReference type="Proteomes" id="UP000504629">
    <property type="component" value="Unplaced"/>
</dbReference>
<dbReference type="InterPro" id="IPR036213">
    <property type="entry name" value="Calpain_III_sf"/>
</dbReference>
<dbReference type="GeneID" id="114251866"/>
<dbReference type="InterPro" id="IPR022683">
    <property type="entry name" value="Calpain_III"/>
</dbReference>
<dbReference type="PROSITE" id="PS50203">
    <property type="entry name" value="CALPAIN_CAT"/>
    <property type="match status" value="1"/>
</dbReference>
<dbReference type="GO" id="GO:0004198">
    <property type="term" value="F:calcium-dependent cysteine-type endopeptidase activity"/>
    <property type="evidence" value="ECO:0007669"/>
    <property type="project" value="InterPro"/>
</dbReference>
<feature type="domain" description="Calpain catalytic" evidence="3">
    <location>
        <begin position="75"/>
        <end position="385"/>
    </location>
</feature>
<dbReference type="GO" id="GO:0005737">
    <property type="term" value="C:cytoplasm"/>
    <property type="evidence" value="ECO:0007669"/>
    <property type="project" value="TreeGrafter"/>
</dbReference>
<dbReference type="SUPFAM" id="SSF49758">
    <property type="entry name" value="Calpain large subunit, middle domain (domain III)"/>
    <property type="match status" value="1"/>
</dbReference>
<dbReference type="Gene3D" id="2.60.120.380">
    <property type="match status" value="1"/>
</dbReference>
<dbReference type="PRINTS" id="PR00704">
    <property type="entry name" value="CALPAIN"/>
</dbReference>
<dbReference type="SMART" id="SM00230">
    <property type="entry name" value="CysPc"/>
    <property type="match status" value="1"/>
</dbReference>
<dbReference type="SUPFAM" id="SSF54001">
    <property type="entry name" value="Cysteine proteinases"/>
    <property type="match status" value="1"/>
</dbReference>
<reference evidence="5" key="1">
    <citation type="submission" date="2025-08" db="UniProtKB">
        <authorList>
            <consortium name="RefSeq"/>
        </authorList>
    </citation>
    <scope>IDENTIFICATION</scope>
    <source>
        <tissue evidence="5">Silk gland</tissue>
    </source>
</reference>
<comment type="similarity">
    <text evidence="1">Belongs to the peptidase C2 family.</text>
</comment>
<evidence type="ECO:0000256" key="2">
    <source>
        <dbReference type="PROSITE-ProRule" id="PRU00239"/>
    </source>
</evidence>
<evidence type="ECO:0000256" key="1">
    <source>
        <dbReference type="ARBA" id="ARBA00007623"/>
    </source>
</evidence>
<dbReference type="FunFam" id="3.90.70.10:FF:000114">
    <property type="entry name" value="Calpain a"/>
    <property type="match status" value="1"/>
</dbReference>